<feature type="transmembrane region" description="Helical" evidence="2">
    <location>
        <begin position="952"/>
        <end position="974"/>
    </location>
</feature>
<evidence type="ECO:0000256" key="2">
    <source>
        <dbReference type="SAM" id="Phobius"/>
    </source>
</evidence>
<dbReference type="EMBL" id="NAJL01000069">
    <property type="protein sequence ID" value="TKA22641.1"/>
    <property type="molecule type" value="Genomic_DNA"/>
</dbReference>
<feature type="transmembrane region" description="Helical" evidence="2">
    <location>
        <begin position="703"/>
        <end position="721"/>
    </location>
</feature>
<evidence type="ECO:0008006" key="6">
    <source>
        <dbReference type="Google" id="ProtNLM"/>
    </source>
</evidence>
<keyword evidence="5" id="KW-1185">Reference proteome</keyword>
<evidence type="ECO:0000313" key="5">
    <source>
        <dbReference type="Proteomes" id="UP000308549"/>
    </source>
</evidence>
<proteinExistence type="predicted"/>
<evidence type="ECO:0000313" key="4">
    <source>
        <dbReference type="EMBL" id="TKA22641.1"/>
    </source>
</evidence>
<dbReference type="PANTHER" id="PTHR38121">
    <property type="entry name" value="GH16 DOMAIN-CONTAINING PROTEIN"/>
    <property type="match status" value="1"/>
</dbReference>
<sequence>MRQSPFLSVAALVSLLVGEAVTQDNNNNNNNATSGDGGGGGGGGDGGGGGGGGGGTSLTTTTPNAPADCHCGFLDPASSNVYTDSIIVYFNETDGFPDDIFSIDTFTHYYEKGWNIFYREGAVSENVGFENYDDWDFGGPKLLTLKVSGATPEHLVNGAQLQSVRQDIQYGTFRALMRSPKPWAGGTALTMRLQYDEKSSAELDLMNMDDSTNNACMQTTVSNMEPQTAWGVNYTVLEDNNVTSAEKNGFYNATPWNMYEWRMDWSRETIDWYAGPNKTRSDGTVNASLVDVPTAAYFKHWSFGDEYWMQGPPENDTDAAIGVIRFFFNTSVPSTSKLNSSDCDVSQMCSVDDLTLRLTTEHTAASTIRPTEASLHASRSKTAGIALIAASLAFSAALLLFALLQKWNDRRAAKRAGPVGAMPARPKMPTSPMPSAYGDGKSRQASDAWTTQTDMELQNLKRGGTGASSMTLLANGEDPAFLQKQARTYSQRPLLNHYDSTAASSVTAFNSGQMTPGAMTPGANPFATPTMERNNPYISHTGQDSIEPLSEIPLSRQQQGMPATPADRSTTDLLAAGRTVPQIEPEGSAAAANPGAKPDIKPPPPGAVPQARTRIDYLAGLVAICSLLVSCTHFILTFVPSVIQEFIPEHYHSEYWARRTIAPFFFNEIWVGLFFTTSTRFLTSGFLRGGNLKTIAEKVVCRTPRLMMPIAAVILFEYFLMDLGATKYLEYIPSITWSTWPNTAVYTNFGWFINETLQLVYLIPNAAPQLTWNFCTGVLWTIPVQLQNTWLVLLGVVLIKEIKTPWKRFGYYGFVILNHWYGLSWGSYFWFGLMLADLDITYKYRKYIQARAWVHYPCLAIASILVFVSLANELLSVWTGWGFSTEEHDIHPEFQSANYLGATDEAGYPSYIEPKLNGLVFAVASQYVVELSTWVQAVLSTRVFLWLFPHVFTIYLIHGLVMWSIGSLVCVYFAGLGYSYWLNMLLTALICYAVLFLSLPIVTPIMEMLGKEVTKGIWVSASQEPSPWRPSSYPFKVEDLRGLVYRRDFDDEVEDDEEEERGKGKGRAVGFGDR</sequence>
<gene>
    <name evidence="4" type="ORF">B0A50_07650</name>
</gene>
<accession>A0A4U0TL46</accession>
<dbReference type="InterPro" id="IPR013320">
    <property type="entry name" value="ConA-like_dom_sf"/>
</dbReference>
<feature type="chain" id="PRO_5020375841" description="GH16 domain-containing protein" evidence="3">
    <location>
        <begin position="23"/>
        <end position="1074"/>
    </location>
</feature>
<dbReference type="Proteomes" id="UP000308549">
    <property type="component" value="Unassembled WGS sequence"/>
</dbReference>
<evidence type="ECO:0000256" key="1">
    <source>
        <dbReference type="SAM" id="MobiDB-lite"/>
    </source>
</evidence>
<feature type="transmembrane region" description="Helical" evidence="2">
    <location>
        <begin position="661"/>
        <end position="682"/>
    </location>
</feature>
<feature type="transmembrane region" description="Helical" evidence="2">
    <location>
        <begin position="617"/>
        <end position="641"/>
    </location>
</feature>
<dbReference type="CDD" id="cd00413">
    <property type="entry name" value="Glyco_hydrolase_16"/>
    <property type="match status" value="1"/>
</dbReference>
<dbReference type="Gene3D" id="2.60.120.200">
    <property type="match status" value="1"/>
</dbReference>
<protein>
    <recommendedName>
        <fullName evidence="6">GH16 domain-containing protein</fullName>
    </recommendedName>
</protein>
<feature type="region of interest" description="Disordered" evidence="1">
    <location>
        <begin position="512"/>
        <end position="532"/>
    </location>
</feature>
<evidence type="ECO:0000256" key="3">
    <source>
        <dbReference type="SAM" id="SignalP"/>
    </source>
</evidence>
<keyword evidence="2" id="KW-1133">Transmembrane helix</keyword>
<dbReference type="AlphaFoldDB" id="A0A4U0TL46"/>
<feature type="region of interest" description="Disordered" evidence="1">
    <location>
        <begin position="1052"/>
        <end position="1074"/>
    </location>
</feature>
<dbReference type="PANTHER" id="PTHR38121:SF2">
    <property type="entry name" value="ACYLTRANSFERASE 3 DOMAIN-CONTAINING PROTEIN"/>
    <property type="match status" value="1"/>
</dbReference>
<reference evidence="4 5" key="1">
    <citation type="submission" date="2017-03" db="EMBL/GenBank/DDBJ databases">
        <title>Genomes of endolithic fungi from Antarctica.</title>
        <authorList>
            <person name="Coleine C."/>
            <person name="Masonjones S."/>
            <person name="Stajich J.E."/>
        </authorList>
    </citation>
    <scope>NUCLEOTIDE SEQUENCE [LARGE SCALE GENOMIC DNA]</scope>
    <source>
        <strain evidence="4 5">CCFEE 6315</strain>
    </source>
</reference>
<keyword evidence="3" id="KW-0732">Signal</keyword>
<feature type="region of interest" description="Disordered" evidence="1">
    <location>
        <begin position="23"/>
        <end position="61"/>
    </location>
</feature>
<organism evidence="4 5">
    <name type="scientific">Salinomyces thailandicus</name>
    <dbReference type="NCBI Taxonomy" id="706561"/>
    <lineage>
        <taxon>Eukaryota</taxon>
        <taxon>Fungi</taxon>
        <taxon>Dikarya</taxon>
        <taxon>Ascomycota</taxon>
        <taxon>Pezizomycotina</taxon>
        <taxon>Dothideomycetes</taxon>
        <taxon>Dothideomycetidae</taxon>
        <taxon>Mycosphaerellales</taxon>
        <taxon>Teratosphaeriaceae</taxon>
        <taxon>Salinomyces</taxon>
    </lineage>
</organism>
<feature type="transmembrane region" description="Helical" evidence="2">
    <location>
        <begin position="778"/>
        <end position="799"/>
    </location>
</feature>
<feature type="transmembrane region" description="Helical" evidence="2">
    <location>
        <begin position="383"/>
        <end position="404"/>
    </location>
</feature>
<dbReference type="OrthoDB" id="25131at2759"/>
<name>A0A4U0TL46_9PEZI</name>
<feature type="transmembrane region" description="Helical" evidence="2">
    <location>
        <begin position="811"/>
        <end position="833"/>
    </location>
</feature>
<comment type="caution">
    <text evidence="4">The sequence shown here is derived from an EMBL/GenBank/DDBJ whole genome shotgun (WGS) entry which is preliminary data.</text>
</comment>
<feature type="region of interest" description="Disordered" evidence="1">
    <location>
        <begin position="581"/>
        <end position="608"/>
    </location>
</feature>
<dbReference type="SUPFAM" id="SSF49899">
    <property type="entry name" value="Concanavalin A-like lectins/glucanases"/>
    <property type="match status" value="1"/>
</dbReference>
<feature type="compositionally biased region" description="Gly residues" evidence="1">
    <location>
        <begin position="35"/>
        <end position="56"/>
    </location>
</feature>
<keyword evidence="2" id="KW-0472">Membrane</keyword>
<keyword evidence="2" id="KW-0812">Transmembrane</keyword>
<feature type="transmembrane region" description="Helical" evidence="2">
    <location>
        <begin position="980"/>
        <end position="1002"/>
    </location>
</feature>
<feature type="signal peptide" evidence="3">
    <location>
        <begin position="1"/>
        <end position="22"/>
    </location>
</feature>
<feature type="transmembrane region" description="Helical" evidence="2">
    <location>
        <begin position="853"/>
        <end position="871"/>
    </location>
</feature>
<feature type="region of interest" description="Disordered" evidence="1">
    <location>
        <begin position="415"/>
        <end position="448"/>
    </location>
</feature>